<dbReference type="AlphaFoldDB" id="A0AAD7TXS3"/>
<evidence type="ECO:0000313" key="3">
    <source>
        <dbReference type="Proteomes" id="UP001215151"/>
    </source>
</evidence>
<dbReference type="EMBL" id="JAPEVG010000059">
    <property type="protein sequence ID" value="KAJ8488692.1"/>
    <property type="molecule type" value="Genomic_DNA"/>
</dbReference>
<gene>
    <name evidence="2" type="ORF">ONZ51_g3389</name>
</gene>
<feature type="compositionally biased region" description="Basic and acidic residues" evidence="1">
    <location>
        <begin position="103"/>
        <end position="113"/>
    </location>
</feature>
<evidence type="ECO:0000256" key="1">
    <source>
        <dbReference type="SAM" id="MobiDB-lite"/>
    </source>
</evidence>
<name>A0AAD7TXS3_9APHY</name>
<comment type="caution">
    <text evidence="2">The sequence shown here is derived from an EMBL/GenBank/DDBJ whole genome shotgun (WGS) entry which is preliminary data.</text>
</comment>
<reference evidence="2" key="1">
    <citation type="submission" date="2022-11" db="EMBL/GenBank/DDBJ databases">
        <title>Genome Sequence of Cubamyces cubensis.</title>
        <authorList>
            <person name="Buettner E."/>
        </authorList>
    </citation>
    <scope>NUCLEOTIDE SEQUENCE</scope>
    <source>
        <strain evidence="2">MPL-01</strain>
    </source>
</reference>
<keyword evidence="3" id="KW-1185">Reference proteome</keyword>
<accession>A0AAD7TXS3</accession>
<dbReference type="Proteomes" id="UP001215151">
    <property type="component" value="Unassembled WGS sequence"/>
</dbReference>
<feature type="region of interest" description="Disordered" evidence="1">
    <location>
        <begin position="1"/>
        <end position="144"/>
    </location>
</feature>
<organism evidence="2 3">
    <name type="scientific">Trametes cubensis</name>
    <dbReference type="NCBI Taxonomy" id="1111947"/>
    <lineage>
        <taxon>Eukaryota</taxon>
        <taxon>Fungi</taxon>
        <taxon>Dikarya</taxon>
        <taxon>Basidiomycota</taxon>
        <taxon>Agaricomycotina</taxon>
        <taxon>Agaricomycetes</taxon>
        <taxon>Polyporales</taxon>
        <taxon>Polyporaceae</taxon>
        <taxon>Trametes</taxon>
    </lineage>
</organism>
<evidence type="ECO:0000313" key="2">
    <source>
        <dbReference type="EMBL" id="KAJ8488692.1"/>
    </source>
</evidence>
<feature type="compositionally biased region" description="Low complexity" evidence="1">
    <location>
        <begin position="56"/>
        <end position="74"/>
    </location>
</feature>
<protein>
    <submittedName>
        <fullName evidence="2">Uncharacterized protein</fullName>
    </submittedName>
</protein>
<sequence>MHAPVNMTSWEPAVPALSYDADVTDGRSTSSRPSSVKRIIRRMGLATERGHTPSFAHAPYASSSSGSLAKSCASMTAPTRSEEQHDEEPSSTSASSRRRARAGKVESEQRDVADMLEDENLAWGKPPSRFHWRKDARSTQTDDL</sequence>
<proteinExistence type="predicted"/>